<evidence type="ECO:0000259" key="1">
    <source>
        <dbReference type="SMART" id="SM00507"/>
    </source>
</evidence>
<dbReference type="Gene3D" id="1.10.30.50">
    <property type="match status" value="1"/>
</dbReference>
<accession>A0A6H2A199</accession>
<evidence type="ECO:0000313" key="3">
    <source>
        <dbReference type="EMBL" id="QJI02206.1"/>
    </source>
</evidence>
<reference evidence="2" key="1">
    <citation type="submission" date="2020-03" db="EMBL/GenBank/DDBJ databases">
        <title>The deep terrestrial virosphere.</title>
        <authorList>
            <person name="Holmfeldt K."/>
            <person name="Nilsson E."/>
            <person name="Simone D."/>
            <person name="Lopez-Fernandez M."/>
            <person name="Wu X."/>
            <person name="de Brujin I."/>
            <person name="Lundin D."/>
            <person name="Andersson A."/>
            <person name="Bertilsson S."/>
            <person name="Dopson M."/>
        </authorList>
    </citation>
    <scope>NUCLEOTIDE SEQUENCE</scope>
    <source>
        <strain evidence="2">TM448A03446</strain>
        <strain evidence="3">TM448B03003</strain>
    </source>
</reference>
<dbReference type="Pfam" id="PF01844">
    <property type="entry name" value="HNH"/>
    <property type="match status" value="1"/>
</dbReference>
<keyword evidence="2" id="KW-0378">Hydrolase</keyword>
<dbReference type="InterPro" id="IPR003615">
    <property type="entry name" value="HNH_nuc"/>
</dbReference>
<dbReference type="GO" id="GO:0004519">
    <property type="term" value="F:endonuclease activity"/>
    <property type="evidence" value="ECO:0007669"/>
    <property type="project" value="UniProtKB-KW"/>
</dbReference>
<protein>
    <submittedName>
        <fullName evidence="2">Putative homing endonuclease</fullName>
    </submittedName>
</protein>
<gene>
    <name evidence="2" type="ORF">TM448A03446_0001</name>
    <name evidence="3" type="ORF">TM448B03003_0001</name>
</gene>
<sequence>MTCKYKDMCWRYSYTLCLREKPYDTSKPPIRFDLIVWGYADAKMLQKHKSVYAATLPIKDKYESQCPILRGQKCDDCNEYKAQIAKDIRFEAAKERRKATPRHFQPQYRVQIPPEIRKKIAQKCRYKCYYCNRVLGSYQKGTRLKMHIDHIIPIARGGSAIDEANLTLCCSECNQKKGANIWQKGCMCVL</sequence>
<feature type="domain" description="HNH nuclease" evidence="1">
    <location>
        <begin position="115"/>
        <end position="175"/>
    </location>
</feature>
<dbReference type="GO" id="GO:0008270">
    <property type="term" value="F:zinc ion binding"/>
    <property type="evidence" value="ECO:0007669"/>
    <property type="project" value="InterPro"/>
</dbReference>
<dbReference type="EMBL" id="MT144415">
    <property type="protein sequence ID" value="QJA53347.1"/>
    <property type="molecule type" value="Genomic_DNA"/>
</dbReference>
<organism evidence="2">
    <name type="scientific">viral metagenome</name>
    <dbReference type="NCBI Taxonomy" id="1070528"/>
    <lineage>
        <taxon>unclassified sequences</taxon>
        <taxon>metagenomes</taxon>
        <taxon>organismal metagenomes</taxon>
    </lineage>
</organism>
<dbReference type="PANTHER" id="PTHR33877:SF1">
    <property type="entry name" value="TYPE IV METHYL-DIRECTED RESTRICTION ENZYME ECOKMCRA"/>
    <property type="match status" value="1"/>
</dbReference>
<dbReference type="AlphaFoldDB" id="A0A6H2A199"/>
<evidence type="ECO:0000313" key="2">
    <source>
        <dbReference type="EMBL" id="QJA53347.1"/>
    </source>
</evidence>
<dbReference type="SMART" id="SM00507">
    <property type="entry name" value="HNHc"/>
    <property type="match status" value="1"/>
</dbReference>
<proteinExistence type="predicted"/>
<dbReference type="InterPro" id="IPR002711">
    <property type="entry name" value="HNH"/>
</dbReference>
<dbReference type="CDD" id="cd00085">
    <property type="entry name" value="HNHc"/>
    <property type="match status" value="1"/>
</dbReference>
<dbReference type="InterPro" id="IPR052892">
    <property type="entry name" value="NA-targeting_endonuclease"/>
</dbReference>
<keyword evidence="2" id="KW-0540">Nuclease</keyword>
<name>A0A6H2A199_9ZZZZ</name>
<keyword evidence="2" id="KW-0255">Endonuclease</keyword>
<dbReference type="GO" id="GO:0003676">
    <property type="term" value="F:nucleic acid binding"/>
    <property type="evidence" value="ECO:0007669"/>
    <property type="project" value="InterPro"/>
</dbReference>
<dbReference type="EMBL" id="MT144983">
    <property type="protein sequence ID" value="QJI02206.1"/>
    <property type="molecule type" value="Genomic_DNA"/>
</dbReference>
<dbReference type="PANTHER" id="PTHR33877">
    <property type="entry name" value="SLL1193 PROTEIN"/>
    <property type="match status" value="1"/>
</dbReference>